<evidence type="ECO:0000313" key="2">
    <source>
        <dbReference type="EMBL" id="KQB87503.1"/>
    </source>
</evidence>
<evidence type="ECO:0000256" key="1">
    <source>
        <dbReference type="SAM" id="Phobius"/>
    </source>
</evidence>
<keyword evidence="1" id="KW-1133">Transmembrane helix</keyword>
<feature type="transmembrane region" description="Helical" evidence="1">
    <location>
        <begin position="42"/>
        <end position="61"/>
    </location>
</feature>
<organism evidence="2 3">
    <name type="scientific">Corynebacterium lowii</name>
    <dbReference type="NCBI Taxonomy" id="1544413"/>
    <lineage>
        <taxon>Bacteria</taxon>
        <taxon>Bacillati</taxon>
        <taxon>Actinomycetota</taxon>
        <taxon>Actinomycetes</taxon>
        <taxon>Mycobacteriales</taxon>
        <taxon>Corynebacteriaceae</taxon>
        <taxon>Corynebacterium</taxon>
    </lineage>
</organism>
<gene>
    <name evidence="2" type="ORF">Clow_00562</name>
</gene>
<accession>A0A0Q1E413</accession>
<dbReference type="AlphaFoldDB" id="A0A0Q1E413"/>
<name>A0A0Q1E413_9CORY</name>
<proteinExistence type="predicted"/>
<keyword evidence="1" id="KW-0812">Transmembrane</keyword>
<dbReference type="STRING" id="1544413.Clow_00562"/>
<protein>
    <submittedName>
        <fullName evidence="2">Uncharacterized protein</fullName>
    </submittedName>
</protein>
<comment type="caution">
    <text evidence="2">The sequence shown here is derived from an EMBL/GenBank/DDBJ whole genome shotgun (WGS) entry which is preliminary data.</text>
</comment>
<keyword evidence="3" id="KW-1185">Reference proteome</keyword>
<evidence type="ECO:0000313" key="3">
    <source>
        <dbReference type="Proteomes" id="UP000050488"/>
    </source>
</evidence>
<reference evidence="2 3" key="1">
    <citation type="submission" date="2015-10" db="EMBL/GenBank/DDBJ databases">
        <title>Corynebacteirum lowii and Corynebacterium oculi species nova, derived from human clinical disease and and emended description of Corynebacterium mastiditis.</title>
        <authorList>
            <person name="Bernard K."/>
            <person name="Pacheco A.L."/>
            <person name="Mcdougall C."/>
            <person name="Burtx T."/>
            <person name="Weibe D."/>
            <person name="Tyler S."/>
            <person name="Olson A.B."/>
            <person name="Cnockaert M."/>
            <person name="Eguchi H."/>
            <person name="Kuwahara T."/>
            <person name="Nakayama-Imaohji H."/>
            <person name="Boudewijins M."/>
            <person name="Van Hoecke F."/>
            <person name="Bernier A.-M."/>
            <person name="Vandamme P."/>
        </authorList>
    </citation>
    <scope>NUCLEOTIDE SEQUENCE [LARGE SCALE GENOMIC DNA]</scope>
    <source>
        <strain evidence="2 3">NML 130206</strain>
    </source>
</reference>
<dbReference type="EMBL" id="LKEV01000001">
    <property type="protein sequence ID" value="KQB87503.1"/>
    <property type="molecule type" value="Genomic_DNA"/>
</dbReference>
<dbReference type="Proteomes" id="UP000050488">
    <property type="component" value="Unassembled WGS sequence"/>
</dbReference>
<dbReference type="RefSeq" id="WP_055175858.1">
    <property type="nucleotide sequence ID" value="NZ_JAUSQY010000001.1"/>
</dbReference>
<sequence>MKKALVVLACWLPAEALVWFFYFEVWRKLDPAGLPGPHDDQFWLAIVVHGLLPLLMIVPLVRRFSAASSPESH</sequence>
<keyword evidence="1" id="KW-0472">Membrane</keyword>